<evidence type="ECO:0000313" key="2">
    <source>
        <dbReference type="Proteomes" id="UP000234857"/>
    </source>
</evidence>
<organism evidence="1 2">
    <name type="scientific">Muiribacterium halophilum</name>
    <dbReference type="NCBI Taxonomy" id="2053465"/>
    <lineage>
        <taxon>Bacteria</taxon>
        <taxon>Candidatus Muiribacteriota</taxon>
        <taxon>Candidatus Muiribacteriia</taxon>
        <taxon>Candidatus Muiribacteriales</taxon>
        <taxon>Candidatus Muiribacteriaceae</taxon>
        <taxon>Candidatus Muiribacterium</taxon>
    </lineage>
</organism>
<dbReference type="PROSITE" id="PS51257">
    <property type="entry name" value="PROKAR_LIPOPROTEIN"/>
    <property type="match status" value="1"/>
</dbReference>
<proteinExistence type="predicted"/>
<evidence type="ECO:0008006" key="3">
    <source>
        <dbReference type="Google" id="ProtNLM"/>
    </source>
</evidence>
<dbReference type="Proteomes" id="UP000234857">
    <property type="component" value="Unassembled WGS sequence"/>
</dbReference>
<evidence type="ECO:0000313" key="1">
    <source>
        <dbReference type="EMBL" id="PLX19752.1"/>
    </source>
</evidence>
<reference evidence="1 2" key="1">
    <citation type="submission" date="2017-11" db="EMBL/GenBank/DDBJ databases">
        <title>Genome-resolved metagenomics identifies genetic mobility, metabolic interactions, and unexpected diversity in perchlorate-reducing communities.</title>
        <authorList>
            <person name="Barnum T.P."/>
            <person name="Figueroa I.A."/>
            <person name="Carlstrom C.I."/>
            <person name="Lucas L.N."/>
            <person name="Engelbrektson A.L."/>
            <person name="Coates J.D."/>
        </authorList>
    </citation>
    <scope>NUCLEOTIDE SEQUENCE [LARGE SCALE GENOMIC DNA]</scope>
    <source>
        <strain evidence="1">BM706</strain>
    </source>
</reference>
<gene>
    <name evidence="1" type="ORF">C0601_00890</name>
</gene>
<dbReference type="EMBL" id="PKTG01000019">
    <property type="protein sequence ID" value="PLX19752.1"/>
    <property type="molecule type" value="Genomic_DNA"/>
</dbReference>
<comment type="caution">
    <text evidence="1">The sequence shown here is derived from an EMBL/GenBank/DDBJ whole genome shotgun (WGS) entry which is preliminary data.</text>
</comment>
<sequence length="216" mass="24157">MFRSGSRWMLITYIAVALVFSAMFFMSGCTSSDSTSVNPVNMYEAEGKLNLKVKTISETSVTYGHSPQFFVENEIPLKLLKKVGLFVSKINLVRDDGQTTTVYENSEMLSEPTFYLRDEYMNEDSVFVSDVTVPATTYVKAEIYVSRVWVVYKTSSTSEEASWDASSFNKTIVLNAYAPVTVKPGETVNLAAFFNIAGRIGTTSGNFYPYAYIDSY</sequence>
<protein>
    <recommendedName>
        <fullName evidence="3">DUF4382 domain-containing protein</fullName>
    </recommendedName>
</protein>
<accession>A0A2N5ZMA1</accession>
<dbReference type="AlphaFoldDB" id="A0A2N5ZMA1"/>
<name>A0A2N5ZMA1_MUIH1</name>